<dbReference type="GO" id="GO:0008610">
    <property type="term" value="P:lipid biosynthetic process"/>
    <property type="evidence" value="ECO:0007669"/>
    <property type="project" value="InterPro"/>
</dbReference>
<name>S8DCN8_9LAMI</name>
<dbReference type="InterPro" id="IPR006694">
    <property type="entry name" value="Fatty_acid_hydroxylase"/>
</dbReference>
<keyword evidence="3" id="KW-0812">Transmembrane</keyword>
<dbReference type="EMBL" id="AUSU01007465">
    <property type="protein sequence ID" value="EPS60573.1"/>
    <property type="molecule type" value="Genomic_DNA"/>
</dbReference>
<feature type="non-terminal residue" evidence="7">
    <location>
        <position position="1"/>
    </location>
</feature>
<keyword evidence="4" id="KW-1133">Transmembrane helix</keyword>
<feature type="non-terminal residue" evidence="7">
    <location>
        <position position="90"/>
    </location>
</feature>
<comment type="similarity">
    <text evidence="2">Belongs to the sterol desaturase family.</text>
</comment>
<comment type="subcellular location">
    <subcellularLocation>
        <location evidence="1">Membrane</location>
    </subcellularLocation>
</comment>
<evidence type="ECO:0000313" key="7">
    <source>
        <dbReference type="EMBL" id="EPS60573.1"/>
    </source>
</evidence>
<dbReference type="OrthoDB" id="408954at2759"/>
<evidence type="ECO:0000256" key="3">
    <source>
        <dbReference type="ARBA" id="ARBA00022692"/>
    </source>
</evidence>
<dbReference type="GO" id="GO:0016491">
    <property type="term" value="F:oxidoreductase activity"/>
    <property type="evidence" value="ECO:0007669"/>
    <property type="project" value="InterPro"/>
</dbReference>
<evidence type="ECO:0000256" key="1">
    <source>
        <dbReference type="ARBA" id="ARBA00004370"/>
    </source>
</evidence>
<keyword evidence="8" id="KW-1185">Reference proteome</keyword>
<keyword evidence="5" id="KW-0472">Membrane</keyword>
<evidence type="ECO:0000256" key="4">
    <source>
        <dbReference type="ARBA" id="ARBA00022989"/>
    </source>
</evidence>
<dbReference type="PANTHER" id="PTHR11863">
    <property type="entry name" value="STEROL DESATURASE"/>
    <property type="match status" value="1"/>
</dbReference>
<evidence type="ECO:0000256" key="5">
    <source>
        <dbReference type="ARBA" id="ARBA00023136"/>
    </source>
</evidence>
<reference evidence="7 8" key="1">
    <citation type="journal article" date="2013" name="BMC Genomics">
        <title>The miniature genome of a carnivorous plant Genlisea aurea contains a low number of genes and short non-coding sequences.</title>
        <authorList>
            <person name="Leushkin E.V."/>
            <person name="Sutormin R.A."/>
            <person name="Nabieva E.R."/>
            <person name="Penin A.A."/>
            <person name="Kondrashov A.S."/>
            <person name="Logacheva M.D."/>
        </authorList>
    </citation>
    <scope>NUCLEOTIDE SEQUENCE [LARGE SCALE GENOMIC DNA]</scope>
</reference>
<dbReference type="Proteomes" id="UP000015453">
    <property type="component" value="Unassembled WGS sequence"/>
</dbReference>
<evidence type="ECO:0000256" key="2">
    <source>
        <dbReference type="ARBA" id="ARBA00009324"/>
    </source>
</evidence>
<evidence type="ECO:0000313" key="8">
    <source>
        <dbReference type="Proteomes" id="UP000015453"/>
    </source>
</evidence>
<protein>
    <recommendedName>
        <fullName evidence="6">Fatty acid hydroxylase domain-containing protein</fullName>
    </recommendedName>
</protein>
<proteinExistence type="inferred from homology"/>
<sequence>GFAFDPVDGTIHAVPQVLAPFIVPMHFRTHMVLMFLEGVWAAYIHEGVANGSPWPAMGPGYHTIHHSTFRHNYGNYTVFMDWIFGTLRHP</sequence>
<feature type="domain" description="Fatty acid hydroxylase" evidence="6">
    <location>
        <begin position="2"/>
        <end position="86"/>
    </location>
</feature>
<dbReference type="GO" id="GO:0005506">
    <property type="term" value="F:iron ion binding"/>
    <property type="evidence" value="ECO:0007669"/>
    <property type="project" value="InterPro"/>
</dbReference>
<evidence type="ECO:0000259" key="6">
    <source>
        <dbReference type="Pfam" id="PF04116"/>
    </source>
</evidence>
<accession>S8DCN8</accession>
<organism evidence="7 8">
    <name type="scientific">Genlisea aurea</name>
    <dbReference type="NCBI Taxonomy" id="192259"/>
    <lineage>
        <taxon>Eukaryota</taxon>
        <taxon>Viridiplantae</taxon>
        <taxon>Streptophyta</taxon>
        <taxon>Embryophyta</taxon>
        <taxon>Tracheophyta</taxon>
        <taxon>Spermatophyta</taxon>
        <taxon>Magnoliopsida</taxon>
        <taxon>eudicotyledons</taxon>
        <taxon>Gunneridae</taxon>
        <taxon>Pentapetalae</taxon>
        <taxon>asterids</taxon>
        <taxon>lamiids</taxon>
        <taxon>Lamiales</taxon>
        <taxon>Lentibulariaceae</taxon>
        <taxon>Genlisea</taxon>
    </lineage>
</organism>
<dbReference type="GO" id="GO:0016020">
    <property type="term" value="C:membrane"/>
    <property type="evidence" value="ECO:0007669"/>
    <property type="project" value="UniProtKB-SubCell"/>
</dbReference>
<dbReference type="InterPro" id="IPR050307">
    <property type="entry name" value="Sterol_Desaturase_Related"/>
</dbReference>
<dbReference type="Pfam" id="PF04116">
    <property type="entry name" value="FA_hydroxylase"/>
    <property type="match status" value="1"/>
</dbReference>
<dbReference type="AlphaFoldDB" id="S8DCN8"/>
<comment type="caution">
    <text evidence="7">The sequence shown here is derived from an EMBL/GenBank/DDBJ whole genome shotgun (WGS) entry which is preliminary data.</text>
</comment>
<gene>
    <name evidence="7" type="ORF">M569_14229</name>
</gene>